<proteinExistence type="predicted"/>
<evidence type="ECO:0000256" key="1">
    <source>
        <dbReference type="SAM" id="MobiDB-lite"/>
    </source>
</evidence>
<feature type="region of interest" description="Disordered" evidence="1">
    <location>
        <begin position="370"/>
        <end position="391"/>
    </location>
</feature>
<name>A0ABQ8E7B0_BRANA</name>
<comment type="caution">
    <text evidence="2">The sequence shown here is derived from an EMBL/GenBank/DDBJ whole genome shotgun (WGS) entry which is preliminary data.</text>
</comment>
<evidence type="ECO:0000313" key="3">
    <source>
        <dbReference type="Proteomes" id="UP000824890"/>
    </source>
</evidence>
<organism evidence="2 3">
    <name type="scientific">Brassica napus</name>
    <name type="common">Rape</name>
    <dbReference type="NCBI Taxonomy" id="3708"/>
    <lineage>
        <taxon>Eukaryota</taxon>
        <taxon>Viridiplantae</taxon>
        <taxon>Streptophyta</taxon>
        <taxon>Embryophyta</taxon>
        <taxon>Tracheophyta</taxon>
        <taxon>Spermatophyta</taxon>
        <taxon>Magnoliopsida</taxon>
        <taxon>eudicotyledons</taxon>
        <taxon>Gunneridae</taxon>
        <taxon>Pentapetalae</taxon>
        <taxon>rosids</taxon>
        <taxon>malvids</taxon>
        <taxon>Brassicales</taxon>
        <taxon>Brassicaceae</taxon>
        <taxon>Brassiceae</taxon>
        <taxon>Brassica</taxon>
    </lineage>
</organism>
<feature type="region of interest" description="Disordered" evidence="1">
    <location>
        <begin position="196"/>
        <end position="222"/>
    </location>
</feature>
<reference evidence="2 3" key="1">
    <citation type="submission" date="2021-05" db="EMBL/GenBank/DDBJ databases">
        <title>Genome Assembly of Synthetic Allotetraploid Brassica napus Reveals Homoeologous Exchanges between Subgenomes.</title>
        <authorList>
            <person name="Davis J.T."/>
        </authorList>
    </citation>
    <scope>NUCLEOTIDE SEQUENCE [LARGE SCALE GENOMIC DNA]</scope>
    <source>
        <strain evidence="3">cv. Da-Ae</strain>
        <tissue evidence="2">Seedling</tissue>
    </source>
</reference>
<protein>
    <submittedName>
        <fullName evidence="2">Uncharacterized protein</fullName>
    </submittedName>
</protein>
<feature type="compositionally biased region" description="Polar residues" evidence="1">
    <location>
        <begin position="209"/>
        <end position="221"/>
    </location>
</feature>
<gene>
    <name evidence="2" type="ORF">HID58_013667</name>
</gene>
<sequence>MIDMGRVFRVWHGDWKKNRQQQWFFVLKASDYGFTLYMDSSETYETVEATLREQYLLHETTPLWARTADDTVYNGRLITVMSRRPPLTDVNLMVTMGARPVAESQCILLSEFSVGPNRYVVDGTEDAAAKARYDSLVHGHRIPTSVAVLNEIFGKQDMLIFHRIALEMNHADSNQEMEIINLDDDEDMLDVQPLQTIPPANGRADPETSHSNQPPSLTAMSATGAPPVMWDVGIDLINYPEFYNNQMNGSFESSDTDFWNGLIEEASNSTAADSVDNIGLPVEIGSDGERAGESGPADIEGISSAGSTAVTEAQLVEKGMELSEESGGNNVGVAPVEVEVPPVEPAEKIPTDASHLMDGPGLTLTLACGPSEGTGGKAEAIKVTETSSEGS</sequence>
<dbReference type="EMBL" id="JAGKQM010000003">
    <property type="protein sequence ID" value="KAH0936550.1"/>
    <property type="molecule type" value="Genomic_DNA"/>
</dbReference>
<evidence type="ECO:0000313" key="2">
    <source>
        <dbReference type="EMBL" id="KAH0936550.1"/>
    </source>
</evidence>
<keyword evidence="3" id="KW-1185">Reference proteome</keyword>
<accession>A0ABQ8E7B0</accession>
<dbReference type="Proteomes" id="UP000824890">
    <property type="component" value="Unassembled WGS sequence"/>
</dbReference>